<gene>
    <name evidence="10" type="primary">Cre-lmp-2</name>
    <name evidence="10" type="ORF">CRE_17068</name>
</gene>
<comment type="caution">
    <text evidence="8">Lacks conserved residue(s) required for the propagation of feature annotation.</text>
</comment>
<keyword evidence="2 8" id="KW-0812">Transmembrane</keyword>
<dbReference type="GO" id="GO:0005886">
    <property type="term" value="C:plasma membrane"/>
    <property type="evidence" value="ECO:0007669"/>
    <property type="project" value="TreeGrafter"/>
</dbReference>
<keyword evidence="11" id="KW-1185">Reference proteome</keyword>
<accession>E3M9Z4</accession>
<evidence type="ECO:0000256" key="3">
    <source>
        <dbReference type="ARBA" id="ARBA00022729"/>
    </source>
</evidence>
<dbReference type="eggNOG" id="KOG4818">
    <property type="taxonomic scope" value="Eukaryota"/>
</dbReference>
<evidence type="ECO:0000259" key="9">
    <source>
        <dbReference type="Pfam" id="PF01299"/>
    </source>
</evidence>
<dbReference type="FunFam" id="2.40.160.110:FF:000012">
    <property type="entry name" value="LAMP (Lysosome-associated membrane protein) homolog"/>
    <property type="match status" value="1"/>
</dbReference>
<dbReference type="RefSeq" id="XP_003106856.2">
    <property type="nucleotide sequence ID" value="XM_003106808.2"/>
</dbReference>
<keyword evidence="4" id="KW-0967">Endosome</keyword>
<protein>
    <submittedName>
        <fullName evidence="10">CRE-LMP-2 protein</fullName>
    </submittedName>
</protein>
<keyword evidence="7" id="KW-0325">Glycoprotein</keyword>
<feature type="domain" description="Lysosome-associated membrane glycoprotein 2-like luminal" evidence="9">
    <location>
        <begin position="48"/>
        <end position="209"/>
    </location>
</feature>
<evidence type="ECO:0000256" key="6">
    <source>
        <dbReference type="ARBA" id="ARBA00023136"/>
    </source>
</evidence>
<dbReference type="CTD" id="9809643"/>
<reference evidence="10" key="1">
    <citation type="submission" date="2007-07" db="EMBL/GenBank/DDBJ databases">
        <title>PCAP assembly of the Caenorhabditis remanei genome.</title>
        <authorList>
            <consortium name="The Caenorhabditis remanei Sequencing Consortium"/>
            <person name="Wilson R.K."/>
        </authorList>
    </citation>
    <scope>NUCLEOTIDE SEQUENCE [LARGE SCALE GENOMIC DNA]</scope>
    <source>
        <strain evidence="10">PB4641</strain>
    </source>
</reference>
<dbReference type="PANTHER" id="PTHR11506:SF42">
    <property type="entry name" value="LYSOSOME-ASSOCIATED MEMBRANE GLYCOPROTEIN 5"/>
    <property type="match status" value="1"/>
</dbReference>
<evidence type="ECO:0000313" key="10">
    <source>
        <dbReference type="EMBL" id="EFO96696.1"/>
    </source>
</evidence>
<keyword evidence="5" id="KW-1133">Transmembrane helix</keyword>
<dbReference type="HOGENOM" id="CLU_897848_0_0_1"/>
<dbReference type="InterPro" id="IPR048528">
    <property type="entry name" value="Lamp2-like_luminal"/>
</dbReference>
<evidence type="ECO:0000256" key="1">
    <source>
        <dbReference type="ARBA" id="ARBA00004530"/>
    </source>
</evidence>
<organism evidence="11">
    <name type="scientific">Caenorhabditis remanei</name>
    <name type="common">Caenorhabditis vulgaris</name>
    <dbReference type="NCBI Taxonomy" id="31234"/>
    <lineage>
        <taxon>Eukaryota</taxon>
        <taxon>Metazoa</taxon>
        <taxon>Ecdysozoa</taxon>
        <taxon>Nematoda</taxon>
        <taxon>Chromadorea</taxon>
        <taxon>Rhabditida</taxon>
        <taxon>Rhabditina</taxon>
        <taxon>Rhabditomorpha</taxon>
        <taxon>Rhabditoidea</taxon>
        <taxon>Rhabditidae</taxon>
        <taxon>Peloderinae</taxon>
        <taxon>Caenorhabditis</taxon>
    </lineage>
</organism>
<dbReference type="AlphaFoldDB" id="E3M9Z4"/>
<name>E3M9Z4_CAERE</name>
<dbReference type="STRING" id="31234.E3M9Z4"/>
<dbReference type="Proteomes" id="UP000008281">
    <property type="component" value="Unassembled WGS sequence"/>
</dbReference>
<dbReference type="GO" id="GO:0031902">
    <property type="term" value="C:late endosome membrane"/>
    <property type="evidence" value="ECO:0007669"/>
    <property type="project" value="TreeGrafter"/>
</dbReference>
<evidence type="ECO:0000256" key="2">
    <source>
        <dbReference type="ARBA" id="ARBA00022692"/>
    </source>
</evidence>
<comment type="similarity">
    <text evidence="8">Belongs to the LAMP family.</text>
</comment>
<dbReference type="KEGG" id="crq:GCK72_022276"/>
<comment type="subcellular location">
    <subcellularLocation>
        <location evidence="1">Endosome membrane</location>
        <topology evidence="1">Single-pass type I membrane protein</topology>
    </subcellularLocation>
    <subcellularLocation>
        <location evidence="8">Membrane</location>
        <topology evidence="8">Single-pass type I membrane protein</topology>
    </subcellularLocation>
</comment>
<proteinExistence type="inferred from homology"/>
<evidence type="ECO:0000256" key="7">
    <source>
        <dbReference type="ARBA" id="ARBA00023180"/>
    </source>
</evidence>
<sequence length="310" mass="34061">METSTITSIIDICALDKMQRCRNLSLAFLCIVLAGLPVAQSASDAANKGVYKVLKNNVPCIILQADIYLYLTYQTSDSEKDVVVHVPTSSTADAGYSTCDATITTSGMSISSQLLRINLYHMTGWTIDLAFTKDNRLKTEGEKEFTLFQVNVTANFASDPSSFPDPKYPTQQYYLHVDPNDLSDLGGSVYADIGNSYYCPSEQKYAINDNDKYGPMAYIKFKLTTAQAYMTSATFGPKTTCPSDQSGTDLVPIIVGSALAGLIVLTLVVYLIYRTFLPEEVLNLVNPESHFDSDSAGGYDNDKDMVLERF</sequence>
<dbReference type="PROSITE" id="PS51407">
    <property type="entry name" value="LAMP_3"/>
    <property type="match status" value="1"/>
</dbReference>
<evidence type="ECO:0000313" key="11">
    <source>
        <dbReference type="Proteomes" id="UP000008281"/>
    </source>
</evidence>
<dbReference type="OrthoDB" id="6232933at2759"/>
<evidence type="ECO:0000256" key="4">
    <source>
        <dbReference type="ARBA" id="ARBA00022753"/>
    </source>
</evidence>
<keyword evidence="6 8" id="KW-0472">Membrane</keyword>
<keyword evidence="3" id="KW-0732">Signal</keyword>
<dbReference type="GeneID" id="9809643"/>
<dbReference type="GO" id="GO:0005765">
    <property type="term" value="C:lysosomal membrane"/>
    <property type="evidence" value="ECO:0007669"/>
    <property type="project" value="TreeGrafter"/>
</dbReference>
<dbReference type="GO" id="GO:0072594">
    <property type="term" value="P:establishment of protein localization to organelle"/>
    <property type="evidence" value="ECO:0007669"/>
    <property type="project" value="TreeGrafter"/>
</dbReference>
<dbReference type="EMBL" id="DS268431">
    <property type="protein sequence ID" value="EFO96696.1"/>
    <property type="molecule type" value="Genomic_DNA"/>
</dbReference>
<dbReference type="Pfam" id="PF01299">
    <property type="entry name" value="Lamp2-like_luminal"/>
    <property type="match status" value="1"/>
</dbReference>
<evidence type="ECO:0000256" key="5">
    <source>
        <dbReference type="ARBA" id="ARBA00022989"/>
    </source>
</evidence>
<evidence type="ECO:0000256" key="8">
    <source>
        <dbReference type="PROSITE-ProRule" id="PRU00740"/>
    </source>
</evidence>
<dbReference type="Gene3D" id="2.40.160.110">
    <property type="match status" value="1"/>
</dbReference>
<dbReference type="OMA" id="PMAYIKF"/>
<dbReference type="InterPro" id="IPR002000">
    <property type="entry name" value="Lysosome-assoc_membr_glycop"/>
</dbReference>
<dbReference type="PANTHER" id="PTHR11506">
    <property type="entry name" value="LYSOSOME-ASSOCIATED MEMBRANE GLYCOPROTEIN"/>
    <property type="match status" value="1"/>
</dbReference>